<dbReference type="FunFam" id="3.40.50.300:FF:001166">
    <property type="entry name" value="ADP-ribosylation factor D"/>
    <property type="match status" value="1"/>
</dbReference>
<dbReference type="AlphaFoldDB" id="A0AAV5TR32"/>
<evidence type="ECO:0000313" key="9">
    <source>
        <dbReference type="EMBL" id="GMS96761.1"/>
    </source>
</evidence>
<name>A0AAV5TR32_9BILA</name>
<keyword evidence="4 5" id="KW-0342">GTP-binding</keyword>
<dbReference type="GO" id="GO:0046872">
    <property type="term" value="F:metal ion binding"/>
    <property type="evidence" value="ECO:0007669"/>
    <property type="project" value="UniProtKB-KW"/>
</dbReference>
<feature type="binding site" evidence="5">
    <location>
        <begin position="169"/>
        <end position="172"/>
    </location>
    <ligand>
        <name>GTP</name>
        <dbReference type="ChEBI" id="CHEBI:37565"/>
    </ligand>
</feature>
<accession>A0AAV5TR32</accession>
<reference evidence="9" key="1">
    <citation type="submission" date="2023-10" db="EMBL/GenBank/DDBJ databases">
        <title>Genome assembly of Pristionchus species.</title>
        <authorList>
            <person name="Yoshida K."/>
            <person name="Sommer R.J."/>
        </authorList>
    </citation>
    <scope>NUCLEOTIDE SEQUENCE</scope>
    <source>
        <strain evidence="9">RS0144</strain>
    </source>
</reference>
<feature type="non-terminal residue" evidence="9">
    <location>
        <position position="1"/>
    </location>
</feature>
<proteinExistence type="inferred from homology"/>
<dbReference type="SMART" id="SM00175">
    <property type="entry name" value="RAB"/>
    <property type="match status" value="1"/>
</dbReference>
<dbReference type="InterPro" id="IPR005225">
    <property type="entry name" value="Small_GTP-bd"/>
</dbReference>
<evidence type="ECO:0000256" key="6">
    <source>
        <dbReference type="PIRSR" id="PIRSR606689-2"/>
    </source>
</evidence>
<keyword evidence="3 5" id="KW-0547">Nucleotide-binding</keyword>
<dbReference type="SMART" id="SM00178">
    <property type="entry name" value="SAR"/>
    <property type="match status" value="1"/>
</dbReference>
<evidence type="ECO:0000313" key="10">
    <source>
        <dbReference type="Proteomes" id="UP001432027"/>
    </source>
</evidence>
<dbReference type="InterPro" id="IPR006689">
    <property type="entry name" value="Small_GTPase_ARF/SAR"/>
</dbReference>
<dbReference type="GO" id="GO:0003924">
    <property type="term" value="F:GTPase activity"/>
    <property type="evidence" value="ECO:0007669"/>
    <property type="project" value="InterPro"/>
</dbReference>
<comment type="caution">
    <text evidence="9">The sequence shown here is derived from an EMBL/GenBank/DDBJ whole genome shotgun (WGS) entry which is preliminary data.</text>
</comment>
<evidence type="ECO:0000256" key="3">
    <source>
        <dbReference type="ARBA" id="ARBA00022741"/>
    </source>
</evidence>
<keyword evidence="6" id="KW-0479">Metal-binding</keyword>
<evidence type="ECO:0000256" key="8">
    <source>
        <dbReference type="SAM" id="SignalP"/>
    </source>
</evidence>
<dbReference type="PANTHER" id="PTHR11711">
    <property type="entry name" value="ADP RIBOSYLATION FACTOR-RELATED"/>
    <property type="match status" value="1"/>
</dbReference>
<protein>
    <recommendedName>
        <fullName evidence="2">ADP-ribosylation factor-like protein 6</fullName>
    </recommendedName>
</protein>
<feature type="binding site" evidence="5">
    <location>
        <begin position="68"/>
        <end position="75"/>
    </location>
    <ligand>
        <name>GTP</name>
        <dbReference type="ChEBI" id="CHEBI:37565"/>
    </ligand>
</feature>
<dbReference type="CDD" id="cd00878">
    <property type="entry name" value="Arf_Arl"/>
    <property type="match status" value="1"/>
</dbReference>
<dbReference type="Gene3D" id="3.40.50.300">
    <property type="entry name" value="P-loop containing nucleotide triphosphate hydrolases"/>
    <property type="match status" value="1"/>
</dbReference>
<dbReference type="EMBL" id="BTSX01000004">
    <property type="protein sequence ID" value="GMS96761.1"/>
    <property type="molecule type" value="Genomic_DNA"/>
</dbReference>
<evidence type="ECO:0000256" key="5">
    <source>
        <dbReference type="PIRSR" id="PIRSR606689-1"/>
    </source>
</evidence>
<dbReference type="Proteomes" id="UP001432027">
    <property type="component" value="Unassembled WGS sequence"/>
</dbReference>
<feature type="binding site" evidence="6">
    <location>
        <position position="75"/>
    </location>
    <ligand>
        <name>Mg(2+)</name>
        <dbReference type="ChEBI" id="CHEBI:18420"/>
    </ligand>
</feature>
<organism evidence="9 10">
    <name type="scientific">Pristionchus entomophagus</name>
    <dbReference type="NCBI Taxonomy" id="358040"/>
    <lineage>
        <taxon>Eukaryota</taxon>
        <taxon>Metazoa</taxon>
        <taxon>Ecdysozoa</taxon>
        <taxon>Nematoda</taxon>
        <taxon>Chromadorea</taxon>
        <taxon>Rhabditida</taxon>
        <taxon>Rhabditina</taxon>
        <taxon>Diplogasteromorpha</taxon>
        <taxon>Diplogasteroidea</taxon>
        <taxon>Neodiplogasteridae</taxon>
        <taxon>Pristionchus</taxon>
    </lineage>
</organism>
<gene>
    <name evidence="9" type="ORF">PENTCL1PPCAC_18936</name>
</gene>
<dbReference type="PROSITE" id="PS51417">
    <property type="entry name" value="ARF"/>
    <property type="match status" value="1"/>
</dbReference>
<keyword evidence="6" id="KW-0460">Magnesium</keyword>
<evidence type="ECO:0000256" key="2">
    <source>
        <dbReference type="ARBA" id="ARBA00019766"/>
    </source>
</evidence>
<dbReference type="SMART" id="SM00177">
    <property type="entry name" value="ARF"/>
    <property type="match status" value="1"/>
</dbReference>
<comment type="similarity">
    <text evidence="1 7">Belongs to the small GTPase superfamily. Arf family.</text>
</comment>
<feature type="binding site" evidence="5">
    <location>
        <position position="113"/>
    </location>
    <ligand>
        <name>GTP</name>
        <dbReference type="ChEBI" id="CHEBI:37565"/>
    </ligand>
</feature>
<dbReference type="NCBIfam" id="TIGR00231">
    <property type="entry name" value="small_GTP"/>
    <property type="match status" value="1"/>
</dbReference>
<sequence length="220" mass="24796">ISPSLIVLLLSLFGVCSSVKETFHREEILAMAENRGAIKRPSNEHAAVDIPVKKKNGEPRIVKVLMLGLNGAGKTTILSHLTESSYPPGPTIGFNVDYITRRDVKLDIWDLGGDCQQRPMWKGYFPGTDAVIFVADWADWKRFKDVESELQQLLDAPELKDAIFLNFANKMDIAEAPEDEEYRPIEVERKDQPWHIEPCIATTGKGIYEGIDWIIDSLKT</sequence>
<evidence type="ECO:0000256" key="7">
    <source>
        <dbReference type="RuleBase" id="RU003925"/>
    </source>
</evidence>
<keyword evidence="8" id="KW-0732">Signal</keyword>
<evidence type="ECO:0000256" key="4">
    <source>
        <dbReference type="ARBA" id="ARBA00023134"/>
    </source>
</evidence>
<evidence type="ECO:0000256" key="1">
    <source>
        <dbReference type="ARBA" id="ARBA00010290"/>
    </source>
</evidence>
<dbReference type="InterPro" id="IPR027417">
    <property type="entry name" value="P-loop_NTPase"/>
</dbReference>
<dbReference type="PRINTS" id="PR00328">
    <property type="entry name" value="SAR1GTPBP"/>
</dbReference>
<feature type="chain" id="PRO_5043316157" description="ADP-ribosylation factor-like protein 6" evidence="8">
    <location>
        <begin position="19"/>
        <end position="220"/>
    </location>
</feature>
<dbReference type="InterPro" id="IPR024156">
    <property type="entry name" value="Small_GTPase_ARF"/>
</dbReference>
<dbReference type="SUPFAM" id="SSF52540">
    <property type="entry name" value="P-loop containing nucleoside triphosphate hydrolases"/>
    <property type="match status" value="1"/>
</dbReference>
<feature type="signal peptide" evidence="8">
    <location>
        <begin position="1"/>
        <end position="18"/>
    </location>
</feature>
<feature type="binding site" evidence="6">
    <location>
        <position position="91"/>
    </location>
    <ligand>
        <name>Mg(2+)</name>
        <dbReference type="ChEBI" id="CHEBI:18420"/>
    </ligand>
</feature>
<dbReference type="Pfam" id="PF00025">
    <property type="entry name" value="Arf"/>
    <property type="match status" value="1"/>
</dbReference>
<keyword evidence="10" id="KW-1185">Reference proteome</keyword>
<dbReference type="GO" id="GO:0005525">
    <property type="term" value="F:GTP binding"/>
    <property type="evidence" value="ECO:0007669"/>
    <property type="project" value="UniProtKB-KW"/>
</dbReference>